<evidence type="ECO:0000313" key="7">
    <source>
        <dbReference type="EMBL" id="PNY26793.1"/>
    </source>
</evidence>
<proteinExistence type="predicted"/>
<dbReference type="EMBL" id="NRSZ01000497">
    <property type="protein sequence ID" value="PNY26793.1"/>
    <property type="molecule type" value="Genomic_DNA"/>
</dbReference>
<protein>
    <recommendedName>
        <fullName evidence="6">AA1-like domain-containing protein</fullName>
    </recommendedName>
</protein>
<dbReference type="AlphaFoldDB" id="A0A2K3QH13"/>
<reference evidence="7 8" key="1">
    <citation type="submission" date="2017-08" db="EMBL/GenBank/DDBJ databases">
        <title>Harnessing the power of phylogenomics to disentangle the directionality and signatures of interkingdom host jumping in the parasitic fungal genus Tolypocladium.</title>
        <authorList>
            <person name="Quandt C.A."/>
            <person name="Patterson W."/>
            <person name="Spatafora J.W."/>
        </authorList>
    </citation>
    <scope>NUCLEOTIDE SEQUENCE [LARGE SCALE GENOMIC DNA]</scope>
    <source>
        <strain evidence="7 8">CBS 113982</strain>
    </source>
</reference>
<gene>
    <name evidence="7" type="ORF">TCAP_03272</name>
</gene>
<dbReference type="OrthoDB" id="3539798at2759"/>
<evidence type="ECO:0000256" key="5">
    <source>
        <dbReference type="SAM" id="SignalP"/>
    </source>
</evidence>
<dbReference type="InterPro" id="IPR032382">
    <property type="entry name" value="AltA1"/>
</dbReference>
<evidence type="ECO:0000313" key="8">
    <source>
        <dbReference type="Proteomes" id="UP000236621"/>
    </source>
</evidence>
<dbReference type="GO" id="GO:0005576">
    <property type="term" value="C:extracellular region"/>
    <property type="evidence" value="ECO:0007669"/>
    <property type="project" value="UniProtKB-SubCell"/>
</dbReference>
<sequence length="188" mass="20294">MLASILPALLVAGAALAAPAPGPQVKTNTCTSTSTKVKEWSIIDFDFHSSYIFSTPAHQNSWGYVNFTLQNPAVGYQVCCSASSNQLQDFFFGTVIYTCDGCNAPVAADKTTFTFSRPTDELFVNQTWNCAGEGSRFSAQGGVVLNLTCADQSWQNPTWQQGQIYSTRNVDCQHVDAKVPIKAMSGIA</sequence>
<accession>A0A2K3QH13</accession>
<keyword evidence="3 5" id="KW-0732">Signal</keyword>
<comment type="subcellular location">
    <subcellularLocation>
        <location evidence="1">Secreted</location>
    </subcellularLocation>
</comment>
<keyword evidence="2" id="KW-0964">Secreted</keyword>
<keyword evidence="8" id="KW-1185">Reference proteome</keyword>
<name>A0A2K3QH13_9HYPO</name>
<keyword evidence="4" id="KW-1015">Disulfide bond</keyword>
<feature type="domain" description="AA1-like" evidence="6">
    <location>
        <begin position="44"/>
        <end position="172"/>
    </location>
</feature>
<dbReference type="Pfam" id="PF16541">
    <property type="entry name" value="AltA1"/>
    <property type="match status" value="1"/>
</dbReference>
<comment type="caution">
    <text evidence="7">The sequence shown here is derived from an EMBL/GenBank/DDBJ whole genome shotgun (WGS) entry which is preliminary data.</text>
</comment>
<feature type="chain" id="PRO_5014444264" description="AA1-like domain-containing protein" evidence="5">
    <location>
        <begin position="18"/>
        <end position="188"/>
    </location>
</feature>
<organism evidence="7 8">
    <name type="scientific">Tolypocladium capitatum</name>
    <dbReference type="NCBI Taxonomy" id="45235"/>
    <lineage>
        <taxon>Eukaryota</taxon>
        <taxon>Fungi</taxon>
        <taxon>Dikarya</taxon>
        <taxon>Ascomycota</taxon>
        <taxon>Pezizomycotina</taxon>
        <taxon>Sordariomycetes</taxon>
        <taxon>Hypocreomycetidae</taxon>
        <taxon>Hypocreales</taxon>
        <taxon>Ophiocordycipitaceae</taxon>
        <taxon>Tolypocladium</taxon>
    </lineage>
</organism>
<dbReference type="Proteomes" id="UP000236621">
    <property type="component" value="Unassembled WGS sequence"/>
</dbReference>
<evidence type="ECO:0000256" key="1">
    <source>
        <dbReference type="ARBA" id="ARBA00004613"/>
    </source>
</evidence>
<evidence type="ECO:0000256" key="2">
    <source>
        <dbReference type="ARBA" id="ARBA00022525"/>
    </source>
</evidence>
<feature type="signal peptide" evidence="5">
    <location>
        <begin position="1"/>
        <end position="17"/>
    </location>
</feature>
<evidence type="ECO:0000256" key="4">
    <source>
        <dbReference type="ARBA" id="ARBA00023157"/>
    </source>
</evidence>
<evidence type="ECO:0000256" key="3">
    <source>
        <dbReference type="ARBA" id="ARBA00022729"/>
    </source>
</evidence>
<evidence type="ECO:0000259" key="6">
    <source>
        <dbReference type="Pfam" id="PF16541"/>
    </source>
</evidence>